<organism evidence="2 3">
    <name type="scientific">Candidatus Nomurabacteria bacterium RIFCSPLOWO2_01_FULL_40_18</name>
    <dbReference type="NCBI Taxonomy" id="1801773"/>
    <lineage>
        <taxon>Bacteria</taxon>
        <taxon>Candidatus Nomuraibacteriota</taxon>
    </lineage>
</organism>
<dbReference type="InterPro" id="IPR011067">
    <property type="entry name" value="Plasmid_toxin/cell-grow_inhib"/>
</dbReference>
<dbReference type="PANTHER" id="PTHR33988:SF2">
    <property type="entry name" value="ENDORIBONUCLEASE MAZF"/>
    <property type="match status" value="1"/>
</dbReference>
<comment type="similarity">
    <text evidence="1">Belongs to the PemK/MazF family.</text>
</comment>
<dbReference type="Pfam" id="PF02452">
    <property type="entry name" value="PemK_toxin"/>
    <property type="match status" value="1"/>
</dbReference>
<name>A0A1F6XIJ8_9BACT</name>
<sequence>MQQRDIYLADLNPTKGKEQKGKRPVVIVSGDTMNKNFSVFIICPISSKIKNYAGCVKLEKNKINKLDENSEIITFQIRTIAKERMIKKIGEITNEQLKEIFYSLNEVFYY</sequence>
<keyword evidence="1" id="KW-0540">Nuclease</keyword>
<evidence type="ECO:0000313" key="3">
    <source>
        <dbReference type="Proteomes" id="UP000176629"/>
    </source>
</evidence>
<dbReference type="GO" id="GO:0016075">
    <property type="term" value="P:rRNA catabolic process"/>
    <property type="evidence" value="ECO:0007669"/>
    <property type="project" value="TreeGrafter"/>
</dbReference>
<dbReference type="AlphaFoldDB" id="A0A1F6XIJ8"/>
<comment type="caution">
    <text evidence="2">The sequence shown here is derived from an EMBL/GenBank/DDBJ whole genome shotgun (WGS) entry which is preliminary data.</text>
</comment>
<dbReference type="GO" id="GO:0004521">
    <property type="term" value="F:RNA endonuclease activity"/>
    <property type="evidence" value="ECO:0007669"/>
    <property type="project" value="TreeGrafter"/>
</dbReference>
<keyword evidence="1" id="KW-0255">Endonuclease</keyword>
<evidence type="ECO:0000256" key="1">
    <source>
        <dbReference type="PIRNR" id="PIRNR033490"/>
    </source>
</evidence>
<proteinExistence type="inferred from homology"/>
<dbReference type="GO" id="GO:0003677">
    <property type="term" value="F:DNA binding"/>
    <property type="evidence" value="ECO:0007669"/>
    <property type="project" value="InterPro"/>
</dbReference>
<dbReference type="Proteomes" id="UP000176629">
    <property type="component" value="Unassembled WGS sequence"/>
</dbReference>
<gene>
    <name evidence="2" type="ORF">A3A03_02950</name>
</gene>
<reference evidence="2 3" key="1">
    <citation type="journal article" date="2016" name="Nat. Commun.">
        <title>Thousands of microbial genomes shed light on interconnected biogeochemical processes in an aquifer system.</title>
        <authorList>
            <person name="Anantharaman K."/>
            <person name="Brown C.T."/>
            <person name="Hug L.A."/>
            <person name="Sharon I."/>
            <person name="Castelle C.J."/>
            <person name="Probst A.J."/>
            <person name="Thomas B.C."/>
            <person name="Singh A."/>
            <person name="Wilkins M.J."/>
            <person name="Karaoz U."/>
            <person name="Brodie E.L."/>
            <person name="Williams K.H."/>
            <person name="Hubbard S.S."/>
            <person name="Banfield J.F."/>
        </authorList>
    </citation>
    <scope>NUCLEOTIDE SEQUENCE [LARGE SCALE GENOMIC DNA]</scope>
</reference>
<keyword evidence="1" id="KW-0378">Hydrolase</keyword>
<dbReference type="SUPFAM" id="SSF50118">
    <property type="entry name" value="Cell growth inhibitor/plasmid maintenance toxic component"/>
    <property type="match status" value="1"/>
</dbReference>
<dbReference type="GO" id="GO:0016787">
    <property type="term" value="F:hydrolase activity"/>
    <property type="evidence" value="ECO:0007669"/>
    <property type="project" value="UniProtKB-KW"/>
</dbReference>
<dbReference type="GO" id="GO:0006402">
    <property type="term" value="P:mRNA catabolic process"/>
    <property type="evidence" value="ECO:0007669"/>
    <property type="project" value="TreeGrafter"/>
</dbReference>
<dbReference type="InterPro" id="IPR003477">
    <property type="entry name" value="PemK-like"/>
</dbReference>
<dbReference type="PIRSF" id="PIRSF033490">
    <property type="entry name" value="MazF"/>
    <property type="match status" value="1"/>
</dbReference>
<dbReference type="PANTHER" id="PTHR33988">
    <property type="entry name" value="ENDORIBONUCLEASE MAZF-RELATED"/>
    <property type="match status" value="1"/>
</dbReference>
<dbReference type="EMBL" id="MFUX01000034">
    <property type="protein sequence ID" value="OGI93965.1"/>
    <property type="molecule type" value="Genomic_DNA"/>
</dbReference>
<comment type="function">
    <text evidence="1">Toxic component of a type II toxin-antitoxin (TA) system.</text>
</comment>
<dbReference type="EC" id="3.1.-.-" evidence="1"/>
<evidence type="ECO:0000313" key="2">
    <source>
        <dbReference type="EMBL" id="OGI93965.1"/>
    </source>
</evidence>
<accession>A0A1F6XIJ8</accession>
<dbReference type="STRING" id="1801773.A3A03_02950"/>
<dbReference type="Gene3D" id="2.30.30.110">
    <property type="match status" value="1"/>
</dbReference>
<protein>
    <recommendedName>
        <fullName evidence="1">mRNA interferase</fullName>
        <ecNumber evidence="1">3.1.-.-</ecNumber>
    </recommendedName>
</protein>